<dbReference type="PANTHER" id="PTHR24249:SF424">
    <property type="entry name" value="G-PROTEIN COUPLED RECEPTORS FAMILY 1 PROFILE DOMAIN-CONTAINING PROTEIN"/>
    <property type="match status" value="1"/>
</dbReference>
<evidence type="ECO:0000313" key="14">
    <source>
        <dbReference type="Proteomes" id="UP001283361"/>
    </source>
</evidence>
<keyword evidence="6 11" id="KW-0472">Membrane</keyword>
<dbReference type="SMART" id="SM01381">
    <property type="entry name" value="7TM_GPCR_Srsx"/>
    <property type="match status" value="1"/>
</dbReference>
<feature type="transmembrane region" description="Helical" evidence="11">
    <location>
        <begin position="476"/>
        <end position="500"/>
    </location>
</feature>
<dbReference type="AlphaFoldDB" id="A0AAE0Z5E5"/>
<evidence type="ECO:0000259" key="12">
    <source>
        <dbReference type="PROSITE" id="PS50262"/>
    </source>
</evidence>
<proteinExistence type="inferred from homology"/>
<evidence type="ECO:0000256" key="11">
    <source>
        <dbReference type="SAM" id="Phobius"/>
    </source>
</evidence>
<keyword evidence="7 9" id="KW-0675">Receptor</keyword>
<feature type="transmembrane region" description="Helical" evidence="11">
    <location>
        <begin position="162"/>
        <end position="185"/>
    </location>
</feature>
<feature type="transmembrane region" description="Helical" evidence="11">
    <location>
        <begin position="512"/>
        <end position="533"/>
    </location>
</feature>
<dbReference type="GO" id="GO:0004930">
    <property type="term" value="F:G protein-coupled receptor activity"/>
    <property type="evidence" value="ECO:0007669"/>
    <property type="project" value="UniProtKB-KW"/>
</dbReference>
<dbReference type="Pfam" id="PF00001">
    <property type="entry name" value="7tm_1"/>
    <property type="match status" value="1"/>
</dbReference>
<feature type="domain" description="G-protein coupled receptors family 1 profile" evidence="12">
    <location>
        <begin position="55"/>
        <end position="532"/>
    </location>
</feature>
<dbReference type="EMBL" id="JAWDGP010004622">
    <property type="protein sequence ID" value="KAK3762970.1"/>
    <property type="molecule type" value="Genomic_DNA"/>
</dbReference>
<gene>
    <name evidence="13" type="ORF">RRG08_061660</name>
</gene>
<dbReference type="InterPro" id="IPR017452">
    <property type="entry name" value="GPCR_Rhodpsn_7TM"/>
</dbReference>
<feature type="transmembrane region" description="Helical" evidence="11">
    <location>
        <begin position="205"/>
        <end position="230"/>
    </location>
</feature>
<keyword evidence="5 9" id="KW-0297">G-protein coupled receptor</keyword>
<feature type="transmembrane region" description="Helical" evidence="11">
    <location>
        <begin position="117"/>
        <end position="141"/>
    </location>
</feature>
<evidence type="ECO:0000256" key="4">
    <source>
        <dbReference type="ARBA" id="ARBA00022989"/>
    </source>
</evidence>
<dbReference type="InterPro" id="IPR000276">
    <property type="entry name" value="GPCR_Rhodpsn"/>
</dbReference>
<dbReference type="PROSITE" id="PS50262">
    <property type="entry name" value="G_PROTEIN_RECEP_F1_2"/>
    <property type="match status" value="1"/>
</dbReference>
<evidence type="ECO:0000256" key="6">
    <source>
        <dbReference type="ARBA" id="ARBA00023136"/>
    </source>
</evidence>
<evidence type="ECO:0000256" key="10">
    <source>
        <dbReference type="SAM" id="MobiDB-lite"/>
    </source>
</evidence>
<dbReference type="CDD" id="cd00637">
    <property type="entry name" value="7tm_classA_rhodopsin-like"/>
    <property type="match status" value="1"/>
</dbReference>
<feature type="compositionally biased region" description="Basic and acidic residues" evidence="10">
    <location>
        <begin position="326"/>
        <end position="340"/>
    </location>
</feature>
<keyword evidence="14" id="KW-1185">Reference proteome</keyword>
<dbReference type="SUPFAM" id="SSF81321">
    <property type="entry name" value="Family A G protein-coupled receptor-like"/>
    <property type="match status" value="1"/>
</dbReference>
<comment type="similarity">
    <text evidence="9">Belongs to the G-protein coupled receptor 1 family.</text>
</comment>
<feature type="compositionally biased region" description="Polar residues" evidence="10">
    <location>
        <begin position="1"/>
        <end position="22"/>
    </location>
</feature>
<dbReference type="Gene3D" id="1.20.1070.10">
    <property type="entry name" value="Rhodopsin 7-helix transmembrane proteins"/>
    <property type="match status" value="2"/>
</dbReference>
<accession>A0AAE0Z5E5</accession>
<sequence length="570" mass="63475">MDEMVTTTENRDGVQSTATASADKTEDLGCTTEDLYLPSSLRYILLVFGVMLIIENISMIVTIARHRELHTNSNILVASLAISDVLIGLLCLLMSLISEPDGFRSHLGMGPSGLRTFDSFGSGANCGLIFISMAHLAALSVDRFLYLLWPLRYFLRVTPRRVVLAAAGIWILGCVYMVLPMGLYANPKYHTSCIIFETPVEYASGPLACVLALCVTVVCISTFGIAKLALDHGRKREMRQNETFRTSVTDSCADSTRKATCDFQDIKEATSNVKDILNFSRDVMLSIISSGNFVSSKLHSDTLCRAETGVADKLCETETKVGGVFRRKETEDNEAEREGRNLTSADETHQSCASYIGIRKDEIPVPALSNNTIHARYTVRLGDIAEYQDPTSLASTSISSELSRGSEFPVVGSHTNSHDTALMSPVTRTPSNHIQHDVHGTATETEPYQNHLKKQRRNNIKQDKTKWAFNKAKLKILKFVIMMCGCYLVCVFPSLIVLVFDKLSHMFHFSKPVIVSVTLFLFTNSGVNFLIMLHMNKCFRAAFLNSFPYRYLKLFLRKDKLLSSNAFKPN</sequence>
<name>A0AAE0Z5E5_9GAST</name>
<dbReference type="GO" id="GO:0005886">
    <property type="term" value="C:plasma membrane"/>
    <property type="evidence" value="ECO:0007669"/>
    <property type="project" value="UniProtKB-SubCell"/>
</dbReference>
<protein>
    <recommendedName>
        <fullName evidence="12">G-protein coupled receptors family 1 profile domain-containing protein</fullName>
    </recommendedName>
</protein>
<evidence type="ECO:0000256" key="3">
    <source>
        <dbReference type="ARBA" id="ARBA00022692"/>
    </source>
</evidence>
<comment type="caution">
    <text evidence="13">The sequence shown here is derived from an EMBL/GenBank/DDBJ whole genome shotgun (WGS) entry which is preliminary data.</text>
</comment>
<reference evidence="13" key="1">
    <citation type="journal article" date="2023" name="G3 (Bethesda)">
        <title>A reference genome for the long-term kleptoplast-retaining sea slug Elysia crispata morphotype clarki.</title>
        <authorList>
            <person name="Eastman K.E."/>
            <person name="Pendleton A.L."/>
            <person name="Shaikh M.A."/>
            <person name="Suttiyut T."/>
            <person name="Ogas R."/>
            <person name="Tomko P."/>
            <person name="Gavelis G."/>
            <person name="Widhalm J.R."/>
            <person name="Wisecaver J.H."/>
        </authorList>
    </citation>
    <scope>NUCLEOTIDE SEQUENCE</scope>
    <source>
        <strain evidence="13">ECLA1</strain>
    </source>
</reference>
<dbReference type="Proteomes" id="UP001283361">
    <property type="component" value="Unassembled WGS sequence"/>
</dbReference>
<evidence type="ECO:0000256" key="1">
    <source>
        <dbReference type="ARBA" id="ARBA00004651"/>
    </source>
</evidence>
<feature type="transmembrane region" description="Helical" evidence="11">
    <location>
        <begin position="43"/>
        <end position="63"/>
    </location>
</feature>
<feature type="region of interest" description="Disordered" evidence="10">
    <location>
        <begin position="326"/>
        <end position="346"/>
    </location>
</feature>
<evidence type="ECO:0000256" key="9">
    <source>
        <dbReference type="RuleBase" id="RU000688"/>
    </source>
</evidence>
<dbReference type="PRINTS" id="PR00237">
    <property type="entry name" value="GPCRRHODOPSN"/>
</dbReference>
<dbReference type="InterPro" id="IPR050569">
    <property type="entry name" value="TAAR"/>
</dbReference>
<organism evidence="13 14">
    <name type="scientific">Elysia crispata</name>
    <name type="common">lettuce slug</name>
    <dbReference type="NCBI Taxonomy" id="231223"/>
    <lineage>
        <taxon>Eukaryota</taxon>
        <taxon>Metazoa</taxon>
        <taxon>Spiralia</taxon>
        <taxon>Lophotrochozoa</taxon>
        <taxon>Mollusca</taxon>
        <taxon>Gastropoda</taxon>
        <taxon>Heterobranchia</taxon>
        <taxon>Euthyneura</taxon>
        <taxon>Panpulmonata</taxon>
        <taxon>Sacoglossa</taxon>
        <taxon>Placobranchoidea</taxon>
        <taxon>Plakobranchidae</taxon>
        <taxon>Elysia</taxon>
    </lineage>
</organism>
<evidence type="ECO:0000313" key="13">
    <source>
        <dbReference type="EMBL" id="KAK3762970.1"/>
    </source>
</evidence>
<dbReference type="PROSITE" id="PS00237">
    <property type="entry name" value="G_PROTEIN_RECEP_F1_1"/>
    <property type="match status" value="1"/>
</dbReference>
<evidence type="ECO:0000256" key="8">
    <source>
        <dbReference type="ARBA" id="ARBA00023224"/>
    </source>
</evidence>
<dbReference type="PANTHER" id="PTHR24249">
    <property type="entry name" value="HISTAMINE RECEPTOR-RELATED G-PROTEIN COUPLED RECEPTOR"/>
    <property type="match status" value="1"/>
</dbReference>
<keyword evidence="2" id="KW-1003">Cell membrane</keyword>
<evidence type="ECO:0000256" key="2">
    <source>
        <dbReference type="ARBA" id="ARBA00022475"/>
    </source>
</evidence>
<evidence type="ECO:0000256" key="7">
    <source>
        <dbReference type="ARBA" id="ARBA00023170"/>
    </source>
</evidence>
<keyword evidence="8 9" id="KW-0807">Transducer</keyword>
<feature type="transmembrane region" description="Helical" evidence="11">
    <location>
        <begin position="75"/>
        <end position="97"/>
    </location>
</feature>
<feature type="region of interest" description="Disordered" evidence="10">
    <location>
        <begin position="1"/>
        <end position="23"/>
    </location>
</feature>
<keyword evidence="4 11" id="KW-1133">Transmembrane helix</keyword>
<comment type="subcellular location">
    <subcellularLocation>
        <location evidence="1">Cell membrane</location>
        <topology evidence="1">Multi-pass membrane protein</topology>
    </subcellularLocation>
</comment>
<keyword evidence="3 9" id="KW-0812">Transmembrane</keyword>
<evidence type="ECO:0000256" key="5">
    <source>
        <dbReference type="ARBA" id="ARBA00023040"/>
    </source>
</evidence>